<name>A0AAN6MV03_9PEZI</name>
<feature type="region of interest" description="Disordered" evidence="1">
    <location>
        <begin position="381"/>
        <end position="420"/>
    </location>
</feature>
<keyword evidence="3" id="KW-1185">Reference proteome</keyword>
<proteinExistence type="predicted"/>
<accession>A0AAN6MV03</accession>
<dbReference type="EMBL" id="MU854215">
    <property type="protein sequence ID" value="KAK3933464.1"/>
    <property type="molecule type" value="Genomic_DNA"/>
</dbReference>
<feature type="compositionally biased region" description="Polar residues" evidence="1">
    <location>
        <begin position="590"/>
        <end position="604"/>
    </location>
</feature>
<feature type="region of interest" description="Disordered" evidence="1">
    <location>
        <begin position="589"/>
        <end position="627"/>
    </location>
</feature>
<feature type="compositionally biased region" description="Basic and acidic residues" evidence="1">
    <location>
        <begin position="605"/>
        <end position="616"/>
    </location>
</feature>
<feature type="region of interest" description="Disordered" evidence="1">
    <location>
        <begin position="450"/>
        <end position="471"/>
    </location>
</feature>
<comment type="caution">
    <text evidence="2">The sequence shown here is derived from an EMBL/GenBank/DDBJ whole genome shotgun (WGS) entry which is preliminary data.</text>
</comment>
<organism evidence="2 3">
    <name type="scientific">Diplogelasinospora grovesii</name>
    <dbReference type="NCBI Taxonomy" id="303347"/>
    <lineage>
        <taxon>Eukaryota</taxon>
        <taxon>Fungi</taxon>
        <taxon>Dikarya</taxon>
        <taxon>Ascomycota</taxon>
        <taxon>Pezizomycotina</taxon>
        <taxon>Sordariomycetes</taxon>
        <taxon>Sordariomycetidae</taxon>
        <taxon>Sordariales</taxon>
        <taxon>Diplogelasinosporaceae</taxon>
        <taxon>Diplogelasinospora</taxon>
    </lineage>
</organism>
<reference evidence="3" key="1">
    <citation type="journal article" date="2023" name="Mol. Phylogenet. Evol.">
        <title>Genome-scale phylogeny and comparative genomics of the fungal order Sordariales.</title>
        <authorList>
            <person name="Hensen N."/>
            <person name="Bonometti L."/>
            <person name="Westerberg I."/>
            <person name="Brannstrom I.O."/>
            <person name="Guillou S."/>
            <person name="Cros-Aarteil S."/>
            <person name="Calhoun S."/>
            <person name="Haridas S."/>
            <person name="Kuo A."/>
            <person name="Mondo S."/>
            <person name="Pangilinan J."/>
            <person name="Riley R."/>
            <person name="LaButti K."/>
            <person name="Andreopoulos B."/>
            <person name="Lipzen A."/>
            <person name="Chen C."/>
            <person name="Yan M."/>
            <person name="Daum C."/>
            <person name="Ng V."/>
            <person name="Clum A."/>
            <person name="Steindorff A."/>
            <person name="Ohm R.A."/>
            <person name="Martin F."/>
            <person name="Silar P."/>
            <person name="Natvig D.O."/>
            <person name="Lalanne C."/>
            <person name="Gautier V."/>
            <person name="Ament-Velasquez S.L."/>
            <person name="Kruys A."/>
            <person name="Hutchinson M.I."/>
            <person name="Powell A.J."/>
            <person name="Barry K."/>
            <person name="Miller A.N."/>
            <person name="Grigoriev I.V."/>
            <person name="Debuchy R."/>
            <person name="Gladieux P."/>
            <person name="Hiltunen Thoren M."/>
            <person name="Johannesson H."/>
        </authorList>
    </citation>
    <scope>NUCLEOTIDE SEQUENCE [LARGE SCALE GENOMIC DNA]</scope>
    <source>
        <strain evidence="3">CBS 340.73</strain>
    </source>
</reference>
<gene>
    <name evidence="2" type="ORF">QBC46DRAFT_434987</name>
</gene>
<evidence type="ECO:0000256" key="1">
    <source>
        <dbReference type="SAM" id="MobiDB-lite"/>
    </source>
</evidence>
<feature type="compositionally biased region" description="Acidic residues" evidence="1">
    <location>
        <begin position="383"/>
        <end position="397"/>
    </location>
</feature>
<sequence length="655" mass="73989">MRWICPCPDCCRGCLSERTAALTFVSITILRYLTFGSEPRAFAIAVSTEEHIAKAILDLTLVAQKKAPASLEALTARASKQYALQLRRLVKRREAVSSVSPYLAAIIAFAKTWLFENGVLCYIHDCQLRILDLHRSESSEIVVNIRPLLNEAILESRACLEYKFQLLYYAHDIVSCLYTHSMPEQASWLVVFNARKNRVLAALRLASAYKIFVRNNDKFLYYGTHTDFGGDGFRRWMIKGYDISASQWLEHKANIPEMAGSDIGSTICFEIIDGYFYGLSNQTSFEVTELELTSSYVCFRFPLNGRGFYETEQAARKQMWRRQNKEGAIDDRWTSVKMFQDEATGMLKVVESRKEWLAGRSWARRTYYTTELSFKGALREHGWDEDDGDEDDGDDASDGPFPDAAPSRNPHLVHPGDDGSTQLMLTLSQCPVRSYHPSCRTFLDLVNDSSSDLVNDSSSDQEIRIRGGSRRRWSPDELHKRRRLSPAQGRDPESAFEQMIHGLYKHGDVALWPPEKDPARPDPALDELYTLLSPPTHRGNVHGTWDDRCLVYATGGTSGSLKAIILVSFDPSIHLVGAKPYSGNCDHRTSTQLCPTNPESNTEQSYKDKGKGKENDGECPTSEPYATRHAETKAMYRDISCAIYFGLSAKCRDND</sequence>
<evidence type="ECO:0000313" key="3">
    <source>
        <dbReference type="Proteomes" id="UP001303473"/>
    </source>
</evidence>
<dbReference type="Proteomes" id="UP001303473">
    <property type="component" value="Unassembled WGS sequence"/>
</dbReference>
<feature type="compositionally biased region" description="Low complexity" evidence="1">
    <location>
        <begin position="398"/>
        <end position="407"/>
    </location>
</feature>
<protein>
    <submittedName>
        <fullName evidence="2">Uncharacterized protein</fullName>
    </submittedName>
</protein>
<evidence type="ECO:0000313" key="2">
    <source>
        <dbReference type="EMBL" id="KAK3933464.1"/>
    </source>
</evidence>
<dbReference type="AlphaFoldDB" id="A0AAN6MV03"/>
<feature type="compositionally biased region" description="Low complexity" evidence="1">
    <location>
        <begin position="450"/>
        <end position="460"/>
    </location>
</feature>